<organism evidence="3 4">
    <name type="scientific">uncultured phage cr61_1</name>
    <dbReference type="NCBI Taxonomy" id="2986417"/>
    <lineage>
        <taxon>Viruses</taxon>
        <taxon>Duplodnaviria</taxon>
        <taxon>Heunggongvirae</taxon>
        <taxon>Uroviricota</taxon>
        <taxon>Caudoviricetes</taxon>
        <taxon>Crassvirales</taxon>
        <taxon>Suoliviridae</taxon>
        <taxon>Oafivirinae</taxon>
        <taxon>Bohxovirus</taxon>
        <taxon>Bohxovirus oralis</taxon>
    </lineage>
</organism>
<dbReference type="SUPFAM" id="SSF56672">
    <property type="entry name" value="DNA/RNA polymerases"/>
    <property type="match status" value="1"/>
</dbReference>
<dbReference type="EMBL" id="MZ130491">
    <property type="protein sequence ID" value="QWM90600.1"/>
    <property type="molecule type" value="Genomic_DNA"/>
</dbReference>
<evidence type="ECO:0000313" key="4">
    <source>
        <dbReference type="Proteomes" id="UP000827408"/>
    </source>
</evidence>
<dbReference type="GO" id="GO:0004518">
    <property type="term" value="F:nuclease activity"/>
    <property type="evidence" value="ECO:0007669"/>
    <property type="project" value="UniProtKB-KW"/>
</dbReference>
<dbReference type="KEGG" id="vg:75687025"/>
<evidence type="ECO:0000256" key="2">
    <source>
        <dbReference type="ARBA" id="ARBA00022801"/>
    </source>
</evidence>
<keyword evidence="1" id="KW-0540">Nuclease</keyword>
<gene>
    <name evidence="3" type="primary">gp_67533</name>
</gene>
<dbReference type="Gene3D" id="3.90.1600.10">
    <property type="entry name" value="Palm domain of DNA polymerase"/>
    <property type="match status" value="1"/>
</dbReference>
<dbReference type="InterPro" id="IPR043502">
    <property type="entry name" value="DNA/RNA_pol_sf"/>
</dbReference>
<dbReference type="InterPro" id="IPR023211">
    <property type="entry name" value="DNA_pol_palm_dom_sf"/>
</dbReference>
<dbReference type="GO" id="GO:0016787">
    <property type="term" value="F:hydrolase activity"/>
    <property type="evidence" value="ECO:0007669"/>
    <property type="project" value="UniProtKB-KW"/>
</dbReference>
<accession>A0AAE7RXN9</accession>
<evidence type="ECO:0000313" key="3">
    <source>
        <dbReference type="EMBL" id="QWM90600.1"/>
    </source>
</evidence>
<evidence type="ECO:0000256" key="1">
    <source>
        <dbReference type="ARBA" id="ARBA00022722"/>
    </source>
</evidence>
<dbReference type="Proteomes" id="UP000827408">
    <property type="component" value="Segment"/>
</dbReference>
<dbReference type="RefSeq" id="YP_010509540.1">
    <property type="nucleotide sequence ID" value="NC_067209.1"/>
</dbReference>
<keyword evidence="4" id="KW-1185">Reference proteome</keyword>
<keyword evidence="2" id="KW-0378">Hydrolase</keyword>
<reference evidence="3 4" key="1">
    <citation type="submission" date="2021-04" db="EMBL/GenBank/DDBJ databases">
        <authorList>
            <person name="Shkoporov A.N."/>
            <person name="Stockdale S.R."/>
            <person name="Guerin E."/>
            <person name="Ross R.P."/>
            <person name="Hill C."/>
        </authorList>
    </citation>
    <scope>NUCLEOTIDE SEQUENCE [LARGE SCALE GENOMIC DNA]</scope>
    <source>
        <strain evidence="4">cr61_1</strain>
    </source>
</reference>
<name>A0AAE7RXN9_9CAUD</name>
<sequence length="648" mass="75788">MFIRNFKVVTYDIEIFPNCFHCTCKDTETQELLLFEISNRKNQLTELVDFFVSKGIIFCGYNNKHYDDVVLNYIIDLRRQLSRRTSLEVCRSLYKLSKCIIESEDGDIDKFKRWKYANLFPSMDLLTMQFSSKLRVGLKEMQLTMHYKNVQEYSGSFDLPIEDSDIDEMIAYNINDVESTTDLLNRLEEDVKLRLYIEDEYGIPCLSSDGVKIGESILAKFYCDKTGISYKDLKEMKSPADDIALKDVIFPFIQYKNPKLQDVLEDMKKQVVDSHERKGYEKKFVLSNLGYSIGVGGLHSINKPGIFRPNENEYIGHSDVASMYPSLLIKYNLTPSHLGKEFLQVYTEVYDDRINAKHNHNKLKDKTLKLTLNAVTGKMQEDTSWLYDPFNVFRIRINGQLILLMLIERLLELDCRIIQANTDGVMYIAKEENRNRIQEAIHEVEAITQLVFESNDYEAFYQYAINDYFGIIKGYSESKNPELIERKGMFITETKLGKGLAPVVIPKAVINYFLTNQPVKEFIKSDKDIKDFVIGQRVAKKFEVYHGSEKVQRINRFYASTNDYYLFKRKYNEKYGDFEFSYQGYKYAVKKYTDTNLLTESGVTILNTYDEKPIEHRHINYQYYISKASKIINELKSVQLSLFDDQTC</sequence>
<dbReference type="GeneID" id="75687025"/>
<protein>
    <submittedName>
        <fullName evidence="3">DNA polymerase</fullName>
    </submittedName>
</protein>
<proteinExistence type="predicted"/>